<dbReference type="GO" id="GO:0004222">
    <property type="term" value="F:metalloendopeptidase activity"/>
    <property type="evidence" value="ECO:0007669"/>
    <property type="project" value="InterPro"/>
</dbReference>
<evidence type="ECO:0000259" key="12">
    <source>
        <dbReference type="PROSITE" id="PS50106"/>
    </source>
</evidence>
<evidence type="ECO:0000256" key="3">
    <source>
        <dbReference type="ARBA" id="ARBA00007931"/>
    </source>
</evidence>
<keyword evidence="8 11" id="KW-1133">Transmembrane helix</keyword>
<evidence type="ECO:0000256" key="1">
    <source>
        <dbReference type="ARBA" id="ARBA00001947"/>
    </source>
</evidence>
<keyword evidence="6" id="KW-0378">Hydrolase</keyword>
<dbReference type="SUPFAM" id="SSF50156">
    <property type="entry name" value="PDZ domain-like"/>
    <property type="match status" value="3"/>
</dbReference>
<sequence length="558" mass="58793">MPSDFLLKAGSIVLLLGGLIFVHELGHFVAAKLLGVKVLRFSIGFGPRLFGFTRGETEYRVASLPLGGYVKMAGDDPSEEVKPEDRGRGFLEQQPWRRFVIAAAGPGMNLVFPVLVYLALGLAQNGQLVAGPRVGSLSPGSPAAEAGLEPGDRIVSVAAPGEAPKPVRYFNDLRDLVSPHPGEPLTFEVERDGRRLPPLTLTPARERESNPIETTWRGVIGVTPAYSPAVVAPVARGAAGPLEPFDLVASVNGKKVAHAGELRRALDAARCGPVALEVLREQGVSAPGATVSTYRPVALADVPTCAGGAPTFAVADPGVSTFIAAVAPGGPAEQAGLRRGDALAAVNGHPVRSFRDVNARAAEFKAGQPVELALRDGRKVTLVPGERTELDEMTREPQKKLVLGFFPEQRALVESSALLVERVPLAMGPLEAGRAALAGVHEAVRLTVVSLAHIVTGQLSFKTVGGPIMLFSIASKAAEEGLQSFLFTMALISVNLGLMNLLPIPVLDGGHLATCLVEGVTRRPLSIRAREIANLVGIILLVMLMIAVFKNDIVRVMG</sequence>
<dbReference type="PANTHER" id="PTHR42837:SF2">
    <property type="entry name" value="MEMBRANE METALLOPROTEASE ARASP2, CHLOROPLASTIC-RELATED"/>
    <property type="match status" value="1"/>
</dbReference>
<feature type="transmembrane region" description="Helical" evidence="11">
    <location>
        <begin position="482"/>
        <end position="502"/>
    </location>
</feature>
<dbReference type="PANTHER" id="PTHR42837">
    <property type="entry name" value="REGULATOR OF SIGMA-E PROTEASE RSEP"/>
    <property type="match status" value="1"/>
</dbReference>
<dbReference type="InterPro" id="IPR036034">
    <property type="entry name" value="PDZ_sf"/>
</dbReference>
<feature type="transmembrane region" description="Helical" evidence="11">
    <location>
        <begin position="532"/>
        <end position="549"/>
    </location>
</feature>
<comment type="cofactor">
    <cofactor evidence="1">
        <name>Zn(2+)</name>
        <dbReference type="ChEBI" id="CHEBI:29105"/>
    </cofactor>
</comment>
<dbReference type="InterPro" id="IPR008915">
    <property type="entry name" value="Peptidase_M50"/>
</dbReference>
<gene>
    <name evidence="13" type="ORF">AMYX_02600</name>
</gene>
<feature type="transmembrane region" description="Helical" evidence="11">
    <location>
        <begin position="12"/>
        <end position="34"/>
    </location>
</feature>
<comment type="subcellular location">
    <subcellularLocation>
        <location evidence="2">Membrane</location>
        <topology evidence="2">Multi-pass membrane protein</topology>
    </subcellularLocation>
</comment>
<dbReference type="SMART" id="SM00228">
    <property type="entry name" value="PDZ"/>
    <property type="match status" value="3"/>
</dbReference>
<evidence type="ECO:0000256" key="2">
    <source>
        <dbReference type="ARBA" id="ARBA00004141"/>
    </source>
</evidence>
<dbReference type="PROSITE" id="PS50106">
    <property type="entry name" value="PDZ"/>
    <property type="match status" value="2"/>
</dbReference>
<dbReference type="Gene3D" id="2.30.42.10">
    <property type="match status" value="2"/>
</dbReference>
<dbReference type="InterPro" id="IPR004387">
    <property type="entry name" value="Pept_M50_Zn"/>
</dbReference>
<name>A0A7I9VGZ7_9BACT</name>
<evidence type="ECO:0000256" key="9">
    <source>
        <dbReference type="ARBA" id="ARBA00023049"/>
    </source>
</evidence>
<evidence type="ECO:0000313" key="13">
    <source>
        <dbReference type="EMBL" id="GEJ55519.1"/>
    </source>
</evidence>
<evidence type="ECO:0000256" key="11">
    <source>
        <dbReference type="SAM" id="Phobius"/>
    </source>
</evidence>
<protein>
    <recommendedName>
        <fullName evidence="12">PDZ domain-containing protein</fullName>
    </recommendedName>
</protein>
<evidence type="ECO:0000256" key="4">
    <source>
        <dbReference type="ARBA" id="ARBA00022670"/>
    </source>
</evidence>
<feature type="domain" description="PDZ" evidence="12">
    <location>
        <begin position="120"/>
        <end position="157"/>
    </location>
</feature>
<feature type="transmembrane region" description="Helical" evidence="11">
    <location>
        <begin position="99"/>
        <end position="120"/>
    </location>
</feature>
<evidence type="ECO:0000256" key="8">
    <source>
        <dbReference type="ARBA" id="ARBA00022989"/>
    </source>
</evidence>
<dbReference type="Pfam" id="PF02163">
    <property type="entry name" value="Peptidase_M50"/>
    <property type="match status" value="1"/>
</dbReference>
<keyword evidence="9" id="KW-0482">Metalloprotease</keyword>
<evidence type="ECO:0000256" key="7">
    <source>
        <dbReference type="ARBA" id="ARBA00022833"/>
    </source>
</evidence>
<evidence type="ECO:0000313" key="14">
    <source>
        <dbReference type="Proteomes" id="UP000503640"/>
    </source>
</evidence>
<dbReference type="CDD" id="cd06163">
    <property type="entry name" value="S2P-M50_PDZ_RseP-like"/>
    <property type="match status" value="2"/>
</dbReference>
<evidence type="ECO:0000256" key="6">
    <source>
        <dbReference type="ARBA" id="ARBA00022801"/>
    </source>
</evidence>
<keyword evidence="10 11" id="KW-0472">Membrane</keyword>
<dbReference type="EMBL" id="BJTG01000001">
    <property type="protein sequence ID" value="GEJ55519.1"/>
    <property type="molecule type" value="Genomic_DNA"/>
</dbReference>
<keyword evidence="4" id="KW-0645">Protease</keyword>
<dbReference type="GO" id="GO:0006508">
    <property type="term" value="P:proteolysis"/>
    <property type="evidence" value="ECO:0007669"/>
    <property type="project" value="UniProtKB-KW"/>
</dbReference>
<dbReference type="AlphaFoldDB" id="A0A7I9VGZ7"/>
<dbReference type="RefSeq" id="WP_176062313.1">
    <property type="nucleotide sequence ID" value="NZ_BJTG01000001.1"/>
</dbReference>
<accession>A0A7I9VGZ7</accession>
<dbReference type="Pfam" id="PF17820">
    <property type="entry name" value="PDZ_6"/>
    <property type="match status" value="2"/>
</dbReference>
<comment type="similarity">
    <text evidence="3">Belongs to the peptidase M50B family.</text>
</comment>
<comment type="caution">
    <text evidence="13">The sequence shown here is derived from an EMBL/GenBank/DDBJ whole genome shotgun (WGS) entry which is preliminary data.</text>
</comment>
<feature type="domain" description="PDZ" evidence="12">
    <location>
        <begin position="322"/>
        <end position="378"/>
    </location>
</feature>
<evidence type="ECO:0000256" key="10">
    <source>
        <dbReference type="ARBA" id="ARBA00023136"/>
    </source>
</evidence>
<reference evidence="14" key="1">
    <citation type="journal article" date="2020" name="Appl. Environ. Microbiol.">
        <title>Diazotrophic Anaeromyxobacter Isolates from Soils.</title>
        <authorList>
            <person name="Masuda Y."/>
            <person name="Yamanaka H."/>
            <person name="Xu Z.X."/>
            <person name="Shiratori Y."/>
            <person name="Aono T."/>
            <person name="Amachi S."/>
            <person name="Senoo K."/>
            <person name="Itoh H."/>
        </authorList>
    </citation>
    <scope>NUCLEOTIDE SEQUENCE [LARGE SCALE GENOMIC DNA]</scope>
    <source>
        <strain evidence="14">R267</strain>
    </source>
</reference>
<dbReference type="Proteomes" id="UP000503640">
    <property type="component" value="Unassembled WGS sequence"/>
</dbReference>
<organism evidence="13 14">
    <name type="scientific">Anaeromyxobacter diazotrophicus</name>
    <dbReference type="NCBI Taxonomy" id="2590199"/>
    <lineage>
        <taxon>Bacteria</taxon>
        <taxon>Pseudomonadati</taxon>
        <taxon>Myxococcota</taxon>
        <taxon>Myxococcia</taxon>
        <taxon>Myxococcales</taxon>
        <taxon>Cystobacterineae</taxon>
        <taxon>Anaeromyxobacteraceae</taxon>
        <taxon>Anaeromyxobacter</taxon>
    </lineage>
</organism>
<dbReference type="GO" id="GO:0016020">
    <property type="term" value="C:membrane"/>
    <property type="evidence" value="ECO:0007669"/>
    <property type="project" value="UniProtKB-SubCell"/>
</dbReference>
<keyword evidence="14" id="KW-1185">Reference proteome</keyword>
<keyword evidence="5 11" id="KW-0812">Transmembrane</keyword>
<evidence type="ECO:0000256" key="5">
    <source>
        <dbReference type="ARBA" id="ARBA00022692"/>
    </source>
</evidence>
<dbReference type="InterPro" id="IPR001478">
    <property type="entry name" value="PDZ"/>
</dbReference>
<dbReference type="CDD" id="cd23081">
    <property type="entry name" value="cpPDZ_EcRseP-like"/>
    <property type="match status" value="1"/>
</dbReference>
<dbReference type="InterPro" id="IPR041489">
    <property type="entry name" value="PDZ_6"/>
</dbReference>
<proteinExistence type="inferred from homology"/>
<keyword evidence="7" id="KW-0862">Zinc</keyword>